<protein>
    <submittedName>
        <fullName evidence="2">CRISPR-associated protein, TIGR03985 family</fullName>
    </submittedName>
</protein>
<dbReference type="RefSeq" id="WP_015186239.1">
    <property type="nucleotide sequence ID" value="NC_019740.1"/>
</dbReference>
<accession>K9WQW0</accession>
<sequence length="454" mass="53461">MSRPIFRDSPSVELLQWLARGSLKQNLSRAVRLWVWLRLLYGDESERLDLPDSFSYSQWRDAFFSPTHPKGEEVPQHRDSRCPCNKSARHWLFGSGTGILEADWRHFIGHHGGIDEKTLGSWLQTPLFAITRRMLAGDLQTLSQLQWLKYDKRKYHRVQSLPVRPMTSGDVPKERQLATYDLNFLPPDLALIAQNYSQQIDGIQRFFIHVDYVVPPEMLDKVDDFQEQLRNLWAQTCVPPVLLVYRSAKLDRNVECVVYPVCIYYVQRATYLCALGQNPDGEINWWNYRLDRLESLISLNWADERIAPSLVQQYRDKTLPTPDYIQEQMAQVWGFDYYQRASLLLLRFDRIHDRRYIQGTVRHETFESVSYAEAKRLIKKLTHLPERETLLGILARCPQDAYYSATYREGDPNVLQRLQAWRPFVEVLLPWALRQRVAADVEKEWGLYHRSEDS</sequence>
<dbReference type="eggNOG" id="ENOG502Z929">
    <property type="taxonomic scope" value="Bacteria"/>
</dbReference>
<reference evidence="2 3" key="1">
    <citation type="submission" date="2012-06" db="EMBL/GenBank/DDBJ databases">
        <title>Finished plasmid 3 of genome of Microcoleus sp. PCC 7113.</title>
        <authorList>
            <consortium name="US DOE Joint Genome Institute"/>
            <person name="Gugger M."/>
            <person name="Coursin T."/>
            <person name="Rippka R."/>
            <person name="Tandeau De Marsac N."/>
            <person name="Huntemann M."/>
            <person name="Wei C.-L."/>
            <person name="Han J."/>
            <person name="Detter J.C."/>
            <person name="Han C."/>
            <person name="Tapia R."/>
            <person name="Chen A."/>
            <person name="Kyrpides N."/>
            <person name="Mavromatis K."/>
            <person name="Markowitz V."/>
            <person name="Szeto E."/>
            <person name="Ivanova N."/>
            <person name="Pagani I."/>
            <person name="Pati A."/>
            <person name="Goodwin L."/>
            <person name="Nordberg H.P."/>
            <person name="Cantor M.N."/>
            <person name="Hua S.X."/>
            <person name="Woyke T."/>
            <person name="Kerfeld C.A."/>
        </authorList>
    </citation>
    <scope>NUCLEOTIDE SEQUENCE [LARGE SCALE GENOMIC DNA]</scope>
    <source>
        <strain evidence="2 3">PCC 7113</strain>
        <plasmid evidence="2 3">pMIC7113.03</plasmid>
    </source>
</reference>
<keyword evidence="2" id="KW-0614">Plasmid</keyword>
<proteinExistence type="predicted"/>
<dbReference type="HOGENOM" id="CLU_049157_0_0_3"/>
<dbReference type="NCBIfam" id="TIGR03985">
    <property type="entry name" value="TIGR03985 family CRISPR-associated protein"/>
    <property type="match status" value="1"/>
</dbReference>
<dbReference type="PATRIC" id="fig|1173027.3.peg.7320"/>
<dbReference type="InterPro" id="IPR026881">
    <property type="entry name" value="WYL_dom"/>
</dbReference>
<feature type="domain" description="WYL" evidence="1">
    <location>
        <begin position="241"/>
        <end position="296"/>
    </location>
</feature>
<dbReference type="Pfam" id="PF13280">
    <property type="entry name" value="WYL"/>
    <property type="match status" value="1"/>
</dbReference>
<evidence type="ECO:0000259" key="1">
    <source>
        <dbReference type="Pfam" id="PF13280"/>
    </source>
</evidence>
<name>K9WQW0_9CYAN</name>
<dbReference type="EMBL" id="CP003633">
    <property type="protein sequence ID" value="AFZ22181.1"/>
    <property type="molecule type" value="Genomic_DNA"/>
</dbReference>
<dbReference type="Proteomes" id="UP000010471">
    <property type="component" value="Plasmid pMIC7113.03"/>
</dbReference>
<organism evidence="2 3">
    <name type="scientific">Allocoleopsis franciscana PCC 7113</name>
    <dbReference type="NCBI Taxonomy" id="1173027"/>
    <lineage>
        <taxon>Bacteria</taxon>
        <taxon>Bacillati</taxon>
        <taxon>Cyanobacteriota</taxon>
        <taxon>Cyanophyceae</taxon>
        <taxon>Coleofasciculales</taxon>
        <taxon>Coleofasciculaceae</taxon>
        <taxon>Allocoleopsis</taxon>
        <taxon>Allocoleopsis franciscana</taxon>
    </lineage>
</organism>
<evidence type="ECO:0000313" key="3">
    <source>
        <dbReference type="Proteomes" id="UP000010471"/>
    </source>
</evidence>
<evidence type="ECO:0000313" key="2">
    <source>
        <dbReference type="EMBL" id="AFZ22181.1"/>
    </source>
</evidence>
<dbReference type="OrthoDB" id="503572at2"/>
<dbReference type="InterPro" id="IPR023816">
    <property type="entry name" value="CRISPR-assoc_CYA0889"/>
</dbReference>
<geneLocation type="plasmid" evidence="2 3">
    <name>pMIC7113.03</name>
</geneLocation>
<dbReference type="AlphaFoldDB" id="K9WQW0"/>
<gene>
    <name evidence="2" type="ORF">Mic7113_6609</name>
</gene>
<dbReference type="KEGG" id="mic:Mic7113_6609"/>
<keyword evidence="3" id="KW-1185">Reference proteome</keyword>